<feature type="compositionally biased region" description="Low complexity" evidence="1">
    <location>
        <begin position="170"/>
        <end position="183"/>
    </location>
</feature>
<feature type="chain" id="PRO_5019869314" evidence="2">
    <location>
        <begin position="24"/>
        <end position="232"/>
    </location>
</feature>
<feature type="compositionally biased region" description="Polar residues" evidence="1">
    <location>
        <begin position="222"/>
        <end position="232"/>
    </location>
</feature>
<feature type="compositionally biased region" description="Basic and acidic residues" evidence="1">
    <location>
        <begin position="156"/>
        <end position="166"/>
    </location>
</feature>
<sequence>MLNKYNLILTFVLTASLTQFSFAKDQTQEISKSCLKDYPVAVGDTDAELVNFYNQLCDKSNRKNDALKQELSLKIAQRYQGLGYNLKALEVINQLRSQNVSSRELTDVTFLAGVSIAQNALNQMRSTELRSLTETSYAPAKKLAETIRFAQPTVEKPLESEDESFKSKSNKSSKSSLKSTTQSKRNKSTVSADKPSKPKTVAKTTATVKKEQPAVKSAPAHSGSSPFASLNK</sequence>
<evidence type="ECO:0000256" key="1">
    <source>
        <dbReference type="SAM" id="MobiDB-lite"/>
    </source>
</evidence>
<protein>
    <submittedName>
        <fullName evidence="3">Uncharacterized protein</fullName>
    </submittedName>
</protein>
<evidence type="ECO:0000313" key="3">
    <source>
        <dbReference type="EMBL" id="RLL31641.1"/>
    </source>
</evidence>
<dbReference type="Proteomes" id="UP000267166">
    <property type="component" value="Unassembled WGS sequence"/>
</dbReference>
<proteinExistence type="predicted"/>
<name>A0A498CTW7_9GAMM</name>
<dbReference type="EMBL" id="RCHD01000043">
    <property type="protein sequence ID" value="RLL31641.1"/>
    <property type="molecule type" value="Genomic_DNA"/>
</dbReference>
<gene>
    <name evidence="3" type="ORF">D9K80_14700</name>
</gene>
<reference evidence="3 4" key="1">
    <citation type="submission" date="2018-09" db="EMBL/GenBank/DDBJ databases">
        <title>The draft genome of Acinetobacter sp. strains.</title>
        <authorList>
            <person name="Qin J."/>
            <person name="Feng Y."/>
            <person name="Zong Z."/>
        </authorList>
    </citation>
    <scope>NUCLEOTIDE SEQUENCE [LARGE SCALE GENOMIC DNA]</scope>
    <source>
        <strain evidence="3 4">WCHAc060003</strain>
    </source>
</reference>
<feature type="compositionally biased region" description="Low complexity" evidence="1">
    <location>
        <begin position="198"/>
        <end position="207"/>
    </location>
</feature>
<feature type="signal peptide" evidence="2">
    <location>
        <begin position="1"/>
        <end position="23"/>
    </location>
</feature>
<accession>A0A498CTW7</accession>
<evidence type="ECO:0000256" key="2">
    <source>
        <dbReference type="SAM" id="SignalP"/>
    </source>
</evidence>
<dbReference type="AlphaFoldDB" id="A0A498CTW7"/>
<keyword evidence="2" id="KW-0732">Signal</keyword>
<organism evidence="3 4">
    <name type="scientific">Acinetobacter cumulans</name>
    <dbReference type="NCBI Taxonomy" id="2136182"/>
    <lineage>
        <taxon>Bacteria</taxon>
        <taxon>Pseudomonadati</taxon>
        <taxon>Pseudomonadota</taxon>
        <taxon>Gammaproteobacteria</taxon>
        <taxon>Moraxellales</taxon>
        <taxon>Moraxellaceae</taxon>
        <taxon>Acinetobacter</taxon>
    </lineage>
</organism>
<feature type="region of interest" description="Disordered" evidence="1">
    <location>
        <begin position="154"/>
        <end position="232"/>
    </location>
</feature>
<evidence type="ECO:0000313" key="4">
    <source>
        <dbReference type="Proteomes" id="UP000267166"/>
    </source>
</evidence>
<comment type="caution">
    <text evidence="3">The sequence shown here is derived from an EMBL/GenBank/DDBJ whole genome shotgun (WGS) entry which is preliminary data.</text>
</comment>